<comment type="subcellular location">
    <subcellularLocation>
        <location evidence="1">Membrane</location>
        <topology evidence="1">Multi-pass membrane protein</topology>
    </subcellularLocation>
</comment>
<feature type="transmembrane region" description="Helical" evidence="6">
    <location>
        <begin position="192"/>
        <end position="212"/>
    </location>
</feature>
<dbReference type="InterPro" id="IPR036259">
    <property type="entry name" value="MFS_trans_sf"/>
</dbReference>
<accession>A0AAU9KDC6</accession>
<dbReference type="EMBL" id="CAJZBQ010000053">
    <property type="protein sequence ID" value="CAG9331930.1"/>
    <property type="molecule type" value="Genomic_DNA"/>
</dbReference>
<protein>
    <recommendedName>
        <fullName evidence="9">Major facilitator superfamily (MFS) profile domain-containing protein</fullName>
    </recommendedName>
</protein>
<dbReference type="Proteomes" id="UP001162131">
    <property type="component" value="Unassembled WGS sequence"/>
</dbReference>
<evidence type="ECO:0000256" key="2">
    <source>
        <dbReference type="ARBA" id="ARBA00022448"/>
    </source>
</evidence>
<dbReference type="InterPro" id="IPR052983">
    <property type="entry name" value="MFS_Riboflavin_Transporter"/>
</dbReference>
<comment type="caution">
    <text evidence="7">The sequence shown here is derived from an EMBL/GenBank/DDBJ whole genome shotgun (WGS) entry which is preliminary data.</text>
</comment>
<feature type="transmembrane region" description="Helical" evidence="6">
    <location>
        <begin position="239"/>
        <end position="257"/>
    </location>
</feature>
<gene>
    <name evidence="7" type="ORF">BSTOLATCC_MIC53987</name>
</gene>
<keyword evidence="2" id="KW-0813">Transport</keyword>
<dbReference type="PANTHER" id="PTHR43385:SF1">
    <property type="entry name" value="RIBOFLAVIN TRANSPORTER RIBJ"/>
    <property type="match status" value="1"/>
</dbReference>
<keyword evidence="5 6" id="KW-0472">Membrane</keyword>
<evidence type="ECO:0000256" key="1">
    <source>
        <dbReference type="ARBA" id="ARBA00004141"/>
    </source>
</evidence>
<keyword evidence="4 6" id="KW-1133">Transmembrane helix</keyword>
<dbReference type="InterPro" id="IPR011701">
    <property type="entry name" value="MFS"/>
</dbReference>
<evidence type="ECO:0000313" key="7">
    <source>
        <dbReference type="EMBL" id="CAG9331930.1"/>
    </source>
</evidence>
<organism evidence="7 8">
    <name type="scientific">Blepharisma stoltei</name>
    <dbReference type="NCBI Taxonomy" id="1481888"/>
    <lineage>
        <taxon>Eukaryota</taxon>
        <taxon>Sar</taxon>
        <taxon>Alveolata</taxon>
        <taxon>Ciliophora</taxon>
        <taxon>Postciliodesmatophora</taxon>
        <taxon>Heterotrichea</taxon>
        <taxon>Heterotrichida</taxon>
        <taxon>Blepharismidae</taxon>
        <taxon>Blepharisma</taxon>
    </lineage>
</organism>
<feature type="transmembrane region" description="Helical" evidence="6">
    <location>
        <begin position="329"/>
        <end position="351"/>
    </location>
</feature>
<feature type="transmembrane region" description="Helical" evidence="6">
    <location>
        <begin position="49"/>
        <end position="67"/>
    </location>
</feature>
<feature type="transmembrane region" description="Helical" evidence="6">
    <location>
        <begin position="273"/>
        <end position="291"/>
    </location>
</feature>
<dbReference type="GO" id="GO:0022857">
    <property type="term" value="F:transmembrane transporter activity"/>
    <property type="evidence" value="ECO:0007669"/>
    <property type="project" value="InterPro"/>
</dbReference>
<feature type="transmembrane region" description="Helical" evidence="6">
    <location>
        <begin position="7"/>
        <end position="29"/>
    </location>
</feature>
<dbReference type="SUPFAM" id="SSF103473">
    <property type="entry name" value="MFS general substrate transporter"/>
    <property type="match status" value="1"/>
</dbReference>
<dbReference type="AlphaFoldDB" id="A0AAU9KDC6"/>
<keyword evidence="8" id="KW-1185">Reference proteome</keyword>
<proteinExistence type="predicted"/>
<name>A0AAU9KDC6_9CILI</name>
<evidence type="ECO:0000256" key="4">
    <source>
        <dbReference type="ARBA" id="ARBA00022989"/>
    </source>
</evidence>
<keyword evidence="3 6" id="KW-0812">Transmembrane</keyword>
<evidence type="ECO:0008006" key="9">
    <source>
        <dbReference type="Google" id="ProtNLM"/>
    </source>
</evidence>
<feature type="transmembrane region" description="Helical" evidence="6">
    <location>
        <begin position="137"/>
        <end position="155"/>
    </location>
</feature>
<evidence type="ECO:0000256" key="3">
    <source>
        <dbReference type="ARBA" id="ARBA00022692"/>
    </source>
</evidence>
<evidence type="ECO:0000313" key="8">
    <source>
        <dbReference type="Proteomes" id="UP001162131"/>
    </source>
</evidence>
<feature type="transmembrane region" description="Helical" evidence="6">
    <location>
        <begin position="363"/>
        <end position="385"/>
    </location>
</feature>
<sequence length="435" mass="48403">MDRKRKILSLLGSFLIHLVLGTLYITGNISGYIASYLREHEHSVTIQDINILFTLQVTASTMTNFLGSWIAQQYSPYISIIIGNSLLVLGIFASSFCKDLVSFSITYGFMFGLGCGLSYTTPLIIGWSHFPNSKGKVSGVIVGGFGLGAAIYNQIATKIVNPNNEKANIKVKDDGTTNHYFDSSIADGVPAMLRWLSLCYLIMSVVGILLLAPIIKQNKAEKDDYSCPNVKEGIKSHKFIMLFIASICSTASGYYVAGSYKSFGNEKIGDDDFLSIVGSVSSVFNGSFRYIWAYLMDRSNFRLAYGILLVIQIIMMATLYYISSVEALFFIWICVIMMCEGGHFSLFPTVMAKLFGRNMGAKIFGIFFFSFGFATIVIFLTQLYIVPSLGYQAMFWILTCLSGVSFVINWKFQEVSPWKPIIEEKEFALTVTEPN</sequence>
<dbReference type="GO" id="GO:0016020">
    <property type="term" value="C:membrane"/>
    <property type="evidence" value="ECO:0007669"/>
    <property type="project" value="UniProtKB-SubCell"/>
</dbReference>
<feature type="transmembrane region" description="Helical" evidence="6">
    <location>
        <begin position="303"/>
        <end position="323"/>
    </location>
</feature>
<feature type="transmembrane region" description="Helical" evidence="6">
    <location>
        <begin position="391"/>
        <end position="410"/>
    </location>
</feature>
<reference evidence="7" key="1">
    <citation type="submission" date="2021-09" db="EMBL/GenBank/DDBJ databases">
        <authorList>
            <consortium name="AG Swart"/>
            <person name="Singh M."/>
            <person name="Singh A."/>
            <person name="Seah K."/>
            <person name="Emmerich C."/>
        </authorList>
    </citation>
    <scope>NUCLEOTIDE SEQUENCE</scope>
    <source>
        <strain evidence="7">ATCC30299</strain>
    </source>
</reference>
<evidence type="ECO:0000256" key="5">
    <source>
        <dbReference type="ARBA" id="ARBA00023136"/>
    </source>
</evidence>
<dbReference type="PANTHER" id="PTHR43385">
    <property type="entry name" value="RIBOFLAVIN TRANSPORTER RIBJ"/>
    <property type="match status" value="1"/>
</dbReference>
<feature type="transmembrane region" description="Helical" evidence="6">
    <location>
        <begin position="74"/>
        <end position="93"/>
    </location>
</feature>
<evidence type="ECO:0000256" key="6">
    <source>
        <dbReference type="SAM" id="Phobius"/>
    </source>
</evidence>
<dbReference type="Gene3D" id="1.20.1250.20">
    <property type="entry name" value="MFS general substrate transporter like domains"/>
    <property type="match status" value="2"/>
</dbReference>
<dbReference type="Pfam" id="PF07690">
    <property type="entry name" value="MFS_1"/>
    <property type="match status" value="1"/>
</dbReference>
<feature type="transmembrane region" description="Helical" evidence="6">
    <location>
        <begin position="105"/>
        <end position="125"/>
    </location>
</feature>